<accession>A0A0B7F446</accession>
<evidence type="ECO:0000313" key="3">
    <source>
        <dbReference type="Proteomes" id="UP000059188"/>
    </source>
</evidence>
<dbReference type="STRING" id="1108050.A0A0B7F446"/>
<name>A0A0B7F446_THACB</name>
<feature type="compositionally biased region" description="Basic and acidic residues" evidence="1">
    <location>
        <begin position="186"/>
        <end position="196"/>
    </location>
</feature>
<feature type="compositionally biased region" description="Pro residues" evidence="1">
    <location>
        <begin position="257"/>
        <end position="271"/>
    </location>
</feature>
<feature type="compositionally biased region" description="Polar residues" evidence="1">
    <location>
        <begin position="222"/>
        <end position="238"/>
    </location>
</feature>
<feature type="compositionally biased region" description="Basic and acidic residues" evidence="1">
    <location>
        <begin position="288"/>
        <end position="298"/>
    </location>
</feature>
<dbReference type="EMBL" id="LN679207">
    <property type="protein sequence ID" value="CEL52841.1"/>
    <property type="molecule type" value="Genomic_DNA"/>
</dbReference>
<feature type="region of interest" description="Disordered" evidence="1">
    <location>
        <begin position="135"/>
        <end position="298"/>
    </location>
</feature>
<evidence type="ECO:0000256" key="1">
    <source>
        <dbReference type="SAM" id="MobiDB-lite"/>
    </source>
</evidence>
<feature type="compositionally biased region" description="Basic and acidic residues" evidence="1">
    <location>
        <begin position="240"/>
        <end position="251"/>
    </location>
</feature>
<proteinExistence type="predicted"/>
<sequence>MEGKMSLTTTMGVKLGPLVLTTLLKHYLERHNVTRDSKARNELLFDEAFTIVKAFMEESTKHTVEELQQFSNARIPSPPWVHCVRVLIPLECCDAAAPLLLQALGGPDAVGGSKWWQVRGVRGVDAQWVAVKRDWQDAEKRRKQRQDPTSPVTSPGNAPSRFNSMRFRRTSVPELRRSRTGAGRASRTDGAGEKKQGRPSSAQGPRKEGGLLTPKRPATSGGRVSSHGSTTSPNTTLDSPLEHPTTEHNDSVEQIPTPGPAPSPGRVPTPDPKSASAPKFDDPAQGEEEAHYEPEMDDMRCISTEGGITLVRSTNNDSVSSGMREKWAGASLQ</sequence>
<protein>
    <submittedName>
        <fullName evidence="2">Uncharacterized protein</fullName>
    </submittedName>
</protein>
<feature type="region of interest" description="Disordered" evidence="1">
    <location>
        <begin position="312"/>
        <end position="333"/>
    </location>
</feature>
<evidence type="ECO:0000313" key="2">
    <source>
        <dbReference type="EMBL" id="CEL52841.1"/>
    </source>
</evidence>
<feature type="compositionally biased region" description="Polar residues" evidence="1">
    <location>
        <begin position="147"/>
        <end position="163"/>
    </location>
</feature>
<keyword evidence="3" id="KW-1185">Reference proteome</keyword>
<reference evidence="2 3" key="1">
    <citation type="submission" date="2014-11" db="EMBL/GenBank/DDBJ databases">
        <authorList>
            <person name="Wibberg Daniel"/>
        </authorList>
    </citation>
    <scope>NUCLEOTIDE SEQUENCE [LARGE SCALE GENOMIC DNA]</scope>
    <source>
        <strain evidence="2">Rhizoctonia solani AG1-IB 7/3/14</strain>
    </source>
</reference>
<dbReference type="Proteomes" id="UP000059188">
    <property type="component" value="Unassembled WGS sequence"/>
</dbReference>
<dbReference type="AlphaFoldDB" id="A0A0B7F446"/>
<gene>
    <name evidence="2" type="ORF">RSOLAG1IB_11186</name>
</gene>
<feature type="compositionally biased region" description="Polar residues" evidence="1">
    <location>
        <begin position="312"/>
        <end position="321"/>
    </location>
</feature>
<organism evidence="2 3">
    <name type="scientific">Thanatephorus cucumeris (strain AG1-IB / isolate 7/3/14)</name>
    <name type="common">Lettuce bottom rot fungus</name>
    <name type="synonym">Rhizoctonia solani</name>
    <dbReference type="NCBI Taxonomy" id="1108050"/>
    <lineage>
        <taxon>Eukaryota</taxon>
        <taxon>Fungi</taxon>
        <taxon>Dikarya</taxon>
        <taxon>Basidiomycota</taxon>
        <taxon>Agaricomycotina</taxon>
        <taxon>Agaricomycetes</taxon>
        <taxon>Cantharellales</taxon>
        <taxon>Ceratobasidiaceae</taxon>
        <taxon>Rhizoctonia</taxon>
        <taxon>Rhizoctonia solani AG-1</taxon>
    </lineage>
</organism>
<dbReference type="OrthoDB" id="1662883at2759"/>